<dbReference type="Proteomes" id="UP000622707">
    <property type="component" value="Unassembled WGS sequence"/>
</dbReference>
<sequence length="108" mass="11971">MQEQASQREPVGRVVAPPPARTLRAVTDAREVEAVLLARIHQVGARKQELASTLASLYDIARQLAHSYRVQLETIERLRARVRALEAAAPEPPSDDEALRVPNRSARS</sequence>
<evidence type="ECO:0000256" key="1">
    <source>
        <dbReference type="SAM" id="MobiDB-lite"/>
    </source>
</evidence>
<dbReference type="RefSeq" id="WP_201691752.1">
    <property type="nucleotide sequence ID" value="NZ_JAEQND010000010.1"/>
</dbReference>
<evidence type="ECO:0000313" key="2">
    <source>
        <dbReference type="EMBL" id="MBL0427135.1"/>
    </source>
</evidence>
<gene>
    <name evidence="2" type="ORF">JI746_18615</name>
</gene>
<keyword evidence="3" id="KW-1185">Reference proteome</keyword>
<feature type="region of interest" description="Disordered" evidence="1">
    <location>
        <begin position="86"/>
        <end position="108"/>
    </location>
</feature>
<accession>A0ABS1JS88</accession>
<dbReference type="EMBL" id="JAEQND010000010">
    <property type="protein sequence ID" value="MBL0427135.1"/>
    <property type="molecule type" value="Genomic_DNA"/>
</dbReference>
<name>A0ABS1JS88_9BURK</name>
<reference evidence="2 3" key="1">
    <citation type="journal article" date="2017" name="Int. J. Syst. Evol. Microbiol.">
        <title>Ramlibacter alkalitolerans sp. nov., alkali-tolerant bacterium isolated from soil of ginseng.</title>
        <authorList>
            <person name="Lee D.H."/>
            <person name="Cha C.J."/>
        </authorList>
    </citation>
    <scope>NUCLEOTIDE SEQUENCE [LARGE SCALE GENOMIC DNA]</scope>
    <source>
        <strain evidence="2 3">KACC 19305</strain>
    </source>
</reference>
<protein>
    <submittedName>
        <fullName evidence="2">Uncharacterized protein</fullName>
    </submittedName>
</protein>
<proteinExistence type="predicted"/>
<organism evidence="2 3">
    <name type="scientific">Ramlibacter alkalitolerans</name>
    <dbReference type="NCBI Taxonomy" id="2039631"/>
    <lineage>
        <taxon>Bacteria</taxon>
        <taxon>Pseudomonadati</taxon>
        <taxon>Pseudomonadota</taxon>
        <taxon>Betaproteobacteria</taxon>
        <taxon>Burkholderiales</taxon>
        <taxon>Comamonadaceae</taxon>
        <taxon>Ramlibacter</taxon>
    </lineage>
</organism>
<comment type="caution">
    <text evidence="2">The sequence shown here is derived from an EMBL/GenBank/DDBJ whole genome shotgun (WGS) entry which is preliminary data.</text>
</comment>
<evidence type="ECO:0000313" key="3">
    <source>
        <dbReference type="Proteomes" id="UP000622707"/>
    </source>
</evidence>